<evidence type="ECO:0000313" key="1">
    <source>
        <dbReference type="EMBL" id="KRM13780.1"/>
    </source>
</evidence>
<organism evidence="1 2">
    <name type="scientific">Lapidilactobacillus concavus DSM 17758</name>
    <dbReference type="NCBI Taxonomy" id="1423735"/>
    <lineage>
        <taxon>Bacteria</taxon>
        <taxon>Bacillati</taxon>
        <taxon>Bacillota</taxon>
        <taxon>Bacilli</taxon>
        <taxon>Lactobacillales</taxon>
        <taxon>Lactobacillaceae</taxon>
        <taxon>Lapidilactobacillus</taxon>
    </lineage>
</organism>
<dbReference type="STRING" id="1423735.FC15_GL000950"/>
<dbReference type="EMBL" id="AZFX01000003">
    <property type="protein sequence ID" value="KRM13780.1"/>
    <property type="molecule type" value="Genomic_DNA"/>
</dbReference>
<gene>
    <name evidence="1" type="ORF">FC15_GL000950</name>
</gene>
<dbReference type="Proteomes" id="UP000051315">
    <property type="component" value="Unassembled WGS sequence"/>
</dbReference>
<keyword evidence="2" id="KW-1185">Reference proteome</keyword>
<dbReference type="AlphaFoldDB" id="A0A0R1WCJ3"/>
<protein>
    <submittedName>
        <fullName evidence="1">Uncharacterized protein</fullName>
    </submittedName>
</protein>
<comment type="caution">
    <text evidence="1">The sequence shown here is derived from an EMBL/GenBank/DDBJ whole genome shotgun (WGS) entry which is preliminary data.</text>
</comment>
<reference evidence="1 2" key="1">
    <citation type="journal article" date="2015" name="Genome Announc.">
        <title>Expanding the biotechnology potential of lactobacilli through comparative genomics of 213 strains and associated genera.</title>
        <authorList>
            <person name="Sun Z."/>
            <person name="Harris H.M."/>
            <person name="McCann A."/>
            <person name="Guo C."/>
            <person name="Argimon S."/>
            <person name="Zhang W."/>
            <person name="Yang X."/>
            <person name="Jeffery I.B."/>
            <person name="Cooney J.C."/>
            <person name="Kagawa T.F."/>
            <person name="Liu W."/>
            <person name="Song Y."/>
            <person name="Salvetti E."/>
            <person name="Wrobel A."/>
            <person name="Rasinkangas P."/>
            <person name="Parkhill J."/>
            <person name="Rea M.C."/>
            <person name="O'Sullivan O."/>
            <person name="Ritari J."/>
            <person name="Douillard F.P."/>
            <person name="Paul Ross R."/>
            <person name="Yang R."/>
            <person name="Briner A.E."/>
            <person name="Felis G.E."/>
            <person name="de Vos W.M."/>
            <person name="Barrangou R."/>
            <person name="Klaenhammer T.R."/>
            <person name="Caufield P.W."/>
            <person name="Cui Y."/>
            <person name="Zhang H."/>
            <person name="O'Toole P.W."/>
        </authorList>
    </citation>
    <scope>NUCLEOTIDE SEQUENCE [LARGE SCALE GENOMIC DNA]</scope>
    <source>
        <strain evidence="1 2">DSM 17758</strain>
    </source>
</reference>
<sequence length="130" mass="15080">MSLTLFLISGALVLGGRYQPVQFQDWQEHMVINHFKETWDNALSYSLTRHTIVAISFYQSKGYVRFLSGNGKWCRYVRYPKQMTIQPKNGSPVINIRNGNLLKPQIIEFKSGQKTTSLTAQMHWGRLDEK</sequence>
<proteinExistence type="predicted"/>
<accession>A0A0R1WCJ3</accession>
<dbReference type="PATRIC" id="fig|1423735.3.peg.988"/>
<evidence type="ECO:0000313" key="2">
    <source>
        <dbReference type="Proteomes" id="UP000051315"/>
    </source>
</evidence>
<name>A0A0R1WCJ3_9LACO</name>